<evidence type="ECO:0000313" key="2">
    <source>
        <dbReference type="Proteomes" id="UP001565471"/>
    </source>
</evidence>
<protein>
    <recommendedName>
        <fullName evidence="3">Cytochrome c domain-containing protein</fullName>
    </recommendedName>
</protein>
<dbReference type="EMBL" id="JBGBZA010000001">
    <property type="protein sequence ID" value="MEY9313385.1"/>
    <property type="molecule type" value="Genomic_DNA"/>
</dbReference>
<keyword evidence="2" id="KW-1185">Reference proteome</keyword>
<sequence>MSVTLADQGTPLALRPETVLVNGRPRLVTTSGAVIETEESQAGGGALIAQNGSLVFYLLQVNDVWGYFNTGMDDNKITNPVPSTFPTTGGALNQITTVAQQAPEPFTKSAFSDNVAMAVEIKSSWIETTGLANAGDYITIDATIPTYNPPLTQPNNTQSVQSGTKRARLALVGIHIVGSTLGHPEMLWATFEHVNNAPNPQYTFTTTSGGVGTQPPDGPGGWLFSSTGAAAANPNNQRIAPNGTTLNVVSGQTIGPSDVVRTAPWGTGPSDPSFTINNTDIVSLNQNVMGLLAAGDARRNYLLVGVTWVKGGSPPSNGVKVGTPKLANSRMEMFFQPSNCFDCHSDDNGNMLGTPSGSDGFSGGLSHIWAAMRPLYH</sequence>
<accession>A0ABV4EQH3</accession>
<gene>
    <name evidence="1" type="ORF">ABIF29_000184</name>
</gene>
<proteinExistence type="predicted"/>
<organism evidence="1 2">
    <name type="scientific">Bradyrhizobium elkanii</name>
    <dbReference type="NCBI Taxonomy" id="29448"/>
    <lineage>
        <taxon>Bacteria</taxon>
        <taxon>Pseudomonadati</taxon>
        <taxon>Pseudomonadota</taxon>
        <taxon>Alphaproteobacteria</taxon>
        <taxon>Hyphomicrobiales</taxon>
        <taxon>Nitrobacteraceae</taxon>
        <taxon>Bradyrhizobium</taxon>
    </lineage>
</organism>
<dbReference type="RefSeq" id="WP_016846658.1">
    <property type="nucleotide sequence ID" value="NZ_CP126027.1"/>
</dbReference>
<reference evidence="1 2" key="1">
    <citation type="submission" date="2024-07" db="EMBL/GenBank/DDBJ databases">
        <title>Genomic Encyclopedia of Type Strains, Phase V (KMG-V): Genome sequencing to study the core and pangenomes of soil and plant-associated prokaryotes.</title>
        <authorList>
            <person name="Whitman W."/>
        </authorList>
    </citation>
    <scope>NUCLEOTIDE SEQUENCE [LARGE SCALE GENOMIC DNA]</scope>
    <source>
        <strain evidence="1 2">USDA 415</strain>
    </source>
</reference>
<comment type="caution">
    <text evidence="1">The sequence shown here is derived from an EMBL/GenBank/DDBJ whole genome shotgun (WGS) entry which is preliminary data.</text>
</comment>
<dbReference type="Proteomes" id="UP001565471">
    <property type="component" value="Unassembled WGS sequence"/>
</dbReference>
<evidence type="ECO:0008006" key="3">
    <source>
        <dbReference type="Google" id="ProtNLM"/>
    </source>
</evidence>
<name>A0ABV4EQH3_BRAEL</name>
<evidence type="ECO:0000313" key="1">
    <source>
        <dbReference type="EMBL" id="MEY9313385.1"/>
    </source>
</evidence>